<dbReference type="InterPro" id="IPR000719">
    <property type="entry name" value="Prot_kinase_dom"/>
</dbReference>
<keyword evidence="5" id="KW-0597">Phosphoprotein</keyword>
<feature type="compositionally biased region" description="Polar residues" evidence="13">
    <location>
        <begin position="33"/>
        <end position="45"/>
    </location>
</feature>
<dbReference type="InterPro" id="IPR000014">
    <property type="entry name" value="PAS"/>
</dbReference>
<feature type="domain" description="Protein kinase" evidence="14">
    <location>
        <begin position="977"/>
        <end position="1235"/>
    </location>
</feature>
<dbReference type="InterPro" id="IPR008271">
    <property type="entry name" value="Ser/Thr_kinase_AS"/>
</dbReference>
<evidence type="ECO:0000256" key="1">
    <source>
        <dbReference type="ARBA" id="ARBA00004496"/>
    </source>
</evidence>
<organism evidence="15 16">
    <name type="scientific">Torulaspora delbrueckii</name>
    <name type="common">Yeast</name>
    <name type="synonym">Candida colliculosa</name>
    <dbReference type="NCBI Taxonomy" id="4950"/>
    <lineage>
        <taxon>Eukaryota</taxon>
        <taxon>Fungi</taxon>
        <taxon>Dikarya</taxon>
        <taxon>Ascomycota</taxon>
        <taxon>Saccharomycotina</taxon>
        <taxon>Saccharomycetes</taxon>
        <taxon>Saccharomycetales</taxon>
        <taxon>Saccharomycetaceae</taxon>
        <taxon>Torulaspora</taxon>
    </lineage>
</organism>
<evidence type="ECO:0000313" key="16">
    <source>
        <dbReference type="Proteomes" id="UP000005627"/>
    </source>
</evidence>
<dbReference type="HOGENOM" id="CLU_004134_1_0_1"/>
<evidence type="ECO:0000256" key="2">
    <source>
        <dbReference type="ARBA" id="ARBA00012513"/>
    </source>
</evidence>
<dbReference type="GO" id="GO:0005829">
    <property type="term" value="C:cytosol"/>
    <property type="evidence" value="ECO:0007669"/>
    <property type="project" value="TreeGrafter"/>
</dbReference>
<evidence type="ECO:0000256" key="10">
    <source>
        <dbReference type="ARBA" id="ARBA00022845"/>
    </source>
</evidence>
<keyword evidence="4" id="KW-0723">Serine/threonine-protein kinase</keyword>
<evidence type="ECO:0000256" key="9">
    <source>
        <dbReference type="ARBA" id="ARBA00022840"/>
    </source>
</evidence>
<keyword evidence="9" id="KW-0067">ATP-binding</keyword>
<dbReference type="SMART" id="SM00220">
    <property type="entry name" value="S_TKc"/>
    <property type="match status" value="1"/>
</dbReference>
<proteinExistence type="predicted"/>
<dbReference type="FunFam" id="3.30.200.20:FF:000314">
    <property type="entry name" value="Serine/threonine protein kinase"/>
    <property type="match status" value="1"/>
</dbReference>
<evidence type="ECO:0000256" key="3">
    <source>
        <dbReference type="ARBA" id="ARBA00022490"/>
    </source>
</evidence>
<protein>
    <recommendedName>
        <fullName evidence="2">non-specific serine/threonine protein kinase</fullName>
        <ecNumber evidence="2">2.7.11.1</ecNumber>
    </recommendedName>
</protein>
<dbReference type="GeneID" id="11501545"/>
<dbReference type="GO" id="GO:0005634">
    <property type="term" value="C:nucleus"/>
    <property type="evidence" value="ECO:0007669"/>
    <property type="project" value="TreeGrafter"/>
</dbReference>
<comment type="catalytic activity">
    <reaction evidence="11">
        <text>L-threonyl-[protein] + ATP = O-phospho-L-threonyl-[protein] + ADP + H(+)</text>
        <dbReference type="Rhea" id="RHEA:46608"/>
        <dbReference type="Rhea" id="RHEA-COMP:11060"/>
        <dbReference type="Rhea" id="RHEA-COMP:11605"/>
        <dbReference type="ChEBI" id="CHEBI:15378"/>
        <dbReference type="ChEBI" id="CHEBI:30013"/>
        <dbReference type="ChEBI" id="CHEBI:30616"/>
        <dbReference type="ChEBI" id="CHEBI:61977"/>
        <dbReference type="ChEBI" id="CHEBI:456216"/>
        <dbReference type="EC" id="2.7.11.1"/>
    </reaction>
</comment>
<evidence type="ECO:0000256" key="6">
    <source>
        <dbReference type="ARBA" id="ARBA00022679"/>
    </source>
</evidence>
<dbReference type="PROSITE" id="PS00108">
    <property type="entry name" value="PROTEIN_KINASE_ST"/>
    <property type="match status" value="1"/>
</dbReference>
<dbReference type="AlphaFoldDB" id="G9A029"/>
<evidence type="ECO:0000259" key="14">
    <source>
        <dbReference type="PROSITE" id="PS50011"/>
    </source>
</evidence>
<feature type="region of interest" description="Disordered" evidence="13">
    <location>
        <begin position="1"/>
        <end position="89"/>
    </location>
</feature>
<dbReference type="FunFam" id="1.10.510.10:FF:000320">
    <property type="entry name" value="Serine/threonine protein kinase"/>
    <property type="match status" value="1"/>
</dbReference>
<dbReference type="Gene3D" id="3.30.200.20">
    <property type="entry name" value="Phosphorylase Kinase, domain 1"/>
    <property type="match status" value="1"/>
</dbReference>
<evidence type="ECO:0000256" key="11">
    <source>
        <dbReference type="ARBA" id="ARBA00047899"/>
    </source>
</evidence>
<evidence type="ECO:0000256" key="8">
    <source>
        <dbReference type="ARBA" id="ARBA00022777"/>
    </source>
</evidence>
<dbReference type="EMBL" id="HE616749">
    <property type="protein sequence ID" value="CCE94223.1"/>
    <property type="molecule type" value="Genomic_DNA"/>
</dbReference>
<accession>G9A029</accession>
<dbReference type="GO" id="GO:0006417">
    <property type="term" value="P:regulation of translation"/>
    <property type="evidence" value="ECO:0007669"/>
    <property type="project" value="UniProtKB-KW"/>
</dbReference>
<dbReference type="CDD" id="cd14004">
    <property type="entry name" value="STKc_PASK"/>
    <property type="match status" value="1"/>
</dbReference>
<evidence type="ECO:0000256" key="7">
    <source>
        <dbReference type="ARBA" id="ARBA00022741"/>
    </source>
</evidence>
<comment type="subcellular location">
    <subcellularLocation>
        <location evidence="1">Cytoplasm</location>
    </subcellularLocation>
</comment>
<feature type="compositionally biased region" description="Basic and acidic residues" evidence="13">
    <location>
        <begin position="555"/>
        <end position="568"/>
    </location>
</feature>
<keyword evidence="16" id="KW-1185">Reference proteome</keyword>
<keyword evidence="6" id="KW-0808">Transferase</keyword>
<dbReference type="PANTHER" id="PTHR24346">
    <property type="entry name" value="MAP/MICROTUBULE AFFINITY-REGULATING KINASE"/>
    <property type="match status" value="1"/>
</dbReference>
<dbReference type="GO" id="GO:0005524">
    <property type="term" value="F:ATP binding"/>
    <property type="evidence" value="ECO:0007669"/>
    <property type="project" value="UniProtKB-KW"/>
</dbReference>
<feature type="region of interest" description="Disordered" evidence="13">
    <location>
        <begin position="541"/>
        <end position="568"/>
    </location>
</feature>
<dbReference type="OrthoDB" id="10252171at2759"/>
<name>G9A029_TORDE</name>
<keyword evidence="3" id="KW-0963">Cytoplasm</keyword>
<dbReference type="eggNOG" id="KOG1152">
    <property type="taxonomic scope" value="Eukaryota"/>
</dbReference>
<evidence type="ECO:0000256" key="4">
    <source>
        <dbReference type="ARBA" id="ARBA00022527"/>
    </source>
</evidence>
<dbReference type="STRING" id="1076872.G9A029"/>
<dbReference type="Proteomes" id="UP000005627">
    <property type="component" value="Chromosome 8"/>
</dbReference>
<feature type="compositionally biased region" description="Acidic residues" evidence="13">
    <location>
        <begin position="543"/>
        <end position="554"/>
    </location>
</feature>
<evidence type="ECO:0000256" key="5">
    <source>
        <dbReference type="ARBA" id="ARBA00022553"/>
    </source>
</evidence>
<evidence type="ECO:0000256" key="13">
    <source>
        <dbReference type="SAM" id="MobiDB-lite"/>
    </source>
</evidence>
<dbReference type="EC" id="2.7.11.1" evidence="2"/>
<evidence type="ECO:0000256" key="12">
    <source>
        <dbReference type="ARBA" id="ARBA00048679"/>
    </source>
</evidence>
<dbReference type="GO" id="GO:0060917">
    <property type="term" value="P:regulation of (1-&gt;6)-beta-D-glucan biosynthetic process"/>
    <property type="evidence" value="ECO:0007669"/>
    <property type="project" value="EnsemblFungi"/>
</dbReference>
<feature type="compositionally biased region" description="Low complexity" evidence="13">
    <location>
        <begin position="47"/>
        <end position="63"/>
    </location>
</feature>
<dbReference type="Pfam" id="PF00069">
    <property type="entry name" value="Pkinase"/>
    <property type="match status" value="1"/>
</dbReference>
<dbReference type="GO" id="GO:0045719">
    <property type="term" value="P:negative regulation of glycogen biosynthetic process"/>
    <property type="evidence" value="ECO:0007669"/>
    <property type="project" value="EnsemblFungi"/>
</dbReference>
<keyword evidence="10" id="KW-0810">Translation regulation</keyword>
<keyword evidence="7" id="KW-0547">Nucleotide-binding</keyword>
<keyword evidence="8" id="KW-0418">Kinase</keyword>
<dbReference type="FunCoup" id="G9A029">
    <property type="interactions" value="463"/>
</dbReference>
<dbReference type="PANTHER" id="PTHR24346:SF51">
    <property type="entry name" value="PAS DOMAIN-CONTAINING SERINE_THREONINE-PROTEIN KINASE"/>
    <property type="match status" value="1"/>
</dbReference>
<dbReference type="InterPro" id="IPR011009">
    <property type="entry name" value="Kinase-like_dom_sf"/>
</dbReference>
<comment type="catalytic activity">
    <reaction evidence="12">
        <text>L-seryl-[protein] + ATP = O-phospho-L-seryl-[protein] + ADP + H(+)</text>
        <dbReference type="Rhea" id="RHEA:17989"/>
        <dbReference type="Rhea" id="RHEA-COMP:9863"/>
        <dbReference type="Rhea" id="RHEA-COMP:11604"/>
        <dbReference type="ChEBI" id="CHEBI:15378"/>
        <dbReference type="ChEBI" id="CHEBI:29999"/>
        <dbReference type="ChEBI" id="CHEBI:30616"/>
        <dbReference type="ChEBI" id="CHEBI:83421"/>
        <dbReference type="ChEBI" id="CHEBI:456216"/>
        <dbReference type="EC" id="2.7.11.1"/>
    </reaction>
</comment>
<dbReference type="InParanoid" id="G9A029"/>
<dbReference type="RefSeq" id="XP_003683434.1">
    <property type="nucleotide sequence ID" value="XM_003683386.1"/>
</dbReference>
<sequence>MPYIGASNVSHSSFQSFKEKHSLQRPGMPDDSSAGSTNSSLNESLDTAAGSSTANTTSHSSSTNVLPPCNGAKVKSGESERDDMEASGLNPLRAQSVSSIATNATEFEIGELVTLPNESTHAYSYNPLSPNSLAVRLRILKRSLEILIRSPQMLGEPTHQRNWSEMPRSKQEKLSKWSAPSAALNAFVSSTNASATSSGVQSPVTARGSSYFGPQVKSHLQRASSLAFLPNLSQHNEGTPKNDNICYNKISAANNSDEIIEAQRTDLENLLDFLNETLENNTSEKATDLHMISLLNVNKLILGDSEHQNLTSQEQLRTLQLKKTLLNSLAEPFFEHYGASEEEIEDSQKELRQEMDLFMGDLKDESQLPMNGLRPQQDYGRILHTFTSGKNIAPQAIFTCSQQHPWQFRAANDLACLTFGISKTVLRALTLLDLIHTDSRNFVLNKILSTEGQELVFTGEIVAIVQPGSSSQNSNLIWASFWAKRKNDLLVCVFQKVPCDFVDVLLDLQDYSVEKVTNGGGLFWNRNEESTAKASFEIGCSDGEIDDEDDDDEETKGLSENFEKEGRPQLKKKKSVKFADQLETVDELSHSLSHLIKDVIEGKISAPDDDLLPMPIRVANHINSTRYYTLNHLSHNIPCAVSSSMLEDKLKLKIHSLPYEAGLFVVESQTLHLISCNKSILKNMFGHHFVEIVGKPVTDIIPSFKSLIQFINIKYPAFNITLAKNKGLVLTEHFFRKTQAEMMDNPEGFYTSVGIDALHRDGRMIKIDFQLRVMNANVILLWITHSRDVVFREYTTTPSQLHMLKDHEPTYCSDDYSSGASSKKSSSKVSVDRLKDLSTHKSESLGSLDSLGSKLRSASIADADTPPSSLRKASINSPAQLAASELELQKKLDLTKIYTKDKSQFVKDGNFKLDEDLIKSITSSPQSTESNLSLDRMMSEQGATATTVGQIDDSPIFLKTPEGSIGAQKHIKKFSDFLILQKMGEGAYGKVNLCLHKKERYIVVIKMIFKERILVDTWVRDRKLGTIPSEIQIMAVLNKHPDENILRLLDFFEDDDYYYIETPVHGETGSIDLFDLIELKTNMTEFEAKLIFKQVISGIKHLHEQGIVHRDIKDENVIVDSKGFVKLIDFGSAAYVKSGPFDVFVGTIDYAAPEVLGGEPYEGKPQDIWAVGILLYTIVFKENPFYNIDEIMEGTLKFSIGSEVSEECVNLIKKILNKNAPKRPTIQDIYDDVWLRI</sequence>
<gene>
    <name evidence="15" type="primary">TDEL0H03640</name>
    <name evidence="15" type="ORF">TDEL_0H03640</name>
</gene>
<dbReference type="GO" id="GO:0035556">
    <property type="term" value="P:intracellular signal transduction"/>
    <property type="evidence" value="ECO:0007669"/>
    <property type="project" value="TreeGrafter"/>
</dbReference>
<feature type="compositionally biased region" description="Polar residues" evidence="13">
    <location>
        <begin position="7"/>
        <end position="16"/>
    </location>
</feature>
<reference evidence="15 16" key="1">
    <citation type="journal article" date="2011" name="Proc. Natl. Acad. Sci. U.S.A.">
        <title>Evolutionary erosion of yeast sex chromosomes by mating-type switching accidents.</title>
        <authorList>
            <person name="Gordon J.L."/>
            <person name="Armisen D."/>
            <person name="Proux-Wera E."/>
            <person name="Oheigeartaigh S.S."/>
            <person name="Byrne K.P."/>
            <person name="Wolfe K.H."/>
        </authorList>
    </citation>
    <scope>NUCLEOTIDE SEQUENCE [LARGE SCALE GENOMIC DNA]</scope>
    <source>
        <strain evidence="16">ATCC 10662 / CBS 1146 / NBRC 0425 / NCYC 2629 / NRRL Y-866</strain>
    </source>
</reference>
<dbReference type="GO" id="GO:0004674">
    <property type="term" value="F:protein serine/threonine kinase activity"/>
    <property type="evidence" value="ECO:0007669"/>
    <property type="project" value="UniProtKB-KW"/>
</dbReference>
<dbReference type="SUPFAM" id="SSF56112">
    <property type="entry name" value="Protein kinase-like (PK-like)"/>
    <property type="match status" value="1"/>
</dbReference>
<dbReference type="KEGG" id="tdl:TDEL_0H03640"/>
<dbReference type="Gene3D" id="1.10.510.10">
    <property type="entry name" value="Transferase(Phosphotransferase) domain 1"/>
    <property type="match status" value="1"/>
</dbReference>
<dbReference type="CDD" id="cd00130">
    <property type="entry name" value="PAS"/>
    <property type="match status" value="1"/>
</dbReference>
<evidence type="ECO:0000313" key="15">
    <source>
        <dbReference type="EMBL" id="CCE94223.1"/>
    </source>
</evidence>
<dbReference type="PROSITE" id="PS50011">
    <property type="entry name" value="PROTEIN_KINASE_DOM"/>
    <property type="match status" value="1"/>
</dbReference>